<dbReference type="GO" id="GO:0005886">
    <property type="term" value="C:plasma membrane"/>
    <property type="evidence" value="ECO:0007669"/>
    <property type="project" value="UniProtKB-SubCell"/>
</dbReference>
<dbReference type="AlphaFoldDB" id="A0A8I0GCI3"/>
<comment type="caution">
    <text evidence="7">The sequence shown here is derived from an EMBL/GenBank/DDBJ whole genome shotgun (WGS) entry which is preliminary data.</text>
</comment>
<dbReference type="InterPro" id="IPR002293">
    <property type="entry name" value="AA/rel_permease1"/>
</dbReference>
<comment type="subcellular location">
    <subcellularLocation>
        <location evidence="1">Cell membrane</location>
        <topology evidence="1">Multi-pass membrane protein</topology>
    </subcellularLocation>
</comment>
<feature type="transmembrane region" description="Helical" evidence="6">
    <location>
        <begin position="127"/>
        <end position="145"/>
    </location>
</feature>
<keyword evidence="4 6" id="KW-1133">Transmembrane helix</keyword>
<sequence>MTAPRAAQPTLRRNLSLIDLVVYGMLFIGITAPMGTFGVLDARSGGITPVVFLLAAAAMGATAYSYARMSHAVPRAGSVYAYAEAALGQRPAFLAGWMLSLDYIFIPAMAVLFMGIAAHALAPAIPVWVFTLVGVGLITILNLAGVKLAARVGMVMLGIGVLELVGFAAGAIGVLASDGPSRDWLSPLTGVAGFDVSALLGAGTVAALAFLGFDAIASFAEETTGSTRQTGRALRVCLIVAAALFVAQTYLASLIMPLTPAELAADPAAQGTAFYDMLRTEIGGWLSYPITFMRAIGPVFSALVAQAAAARLLFAMGRDGDAPAALGRIDGHDGVPRNATLATAGVTLVVSTLAALRADGLEILSSMVTVGALTAFLFLHVAAIRYYAFQRGEGVKAAIVPVLGIVIVLALLVDASSLALAIAGAWALIGIVIVLTRWLRRA</sequence>
<dbReference type="RefSeq" id="WP_191071121.1">
    <property type="nucleotide sequence ID" value="NZ_CP060506.1"/>
</dbReference>
<organism evidence="7 8">
    <name type="scientific">Nanchangia anserum</name>
    <dbReference type="NCBI Taxonomy" id="2692125"/>
    <lineage>
        <taxon>Bacteria</taxon>
        <taxon>Bacillati</taxon>
        <taxon>Actinomycetota</taxon>
        <taxon>Actinomycetes</taxon>
        <taxon>Actinomycetales</taxon>
        <taxon>Actinomycetaceae</taxon>
        <taxon>Nanchangia</taxon>
    </lineage>
</organism>
<name>A0A8I0GCI3_9ACTO</name>
<proteinExistence type="predicted"/>
<protein>
    <submittedName>
        <fullName evidence="7">APC family permease</fullName>
    </submittedName>
</protein>
<dbReference type="PANTHER" id="PTHR42770">
    <property type="entry name" value="AMINO ACID TRANSPORTER-RELATED"/>
    <property type="match status" value="1"/>
</dbReference>
<feature type="transmembrane region" description="Helical" evidence="6">
    <location>
        <begin position="152"/>
        <end position="176"/>
    </location>
</feature>
<feature type="transmembrane region" description="Helical" evidence="6">
    <location>
        <begin position="20"/>
        <end position="40"/>
    </location>
</feature>
<feature type="transmembrane region" description="Helical" evidence="6">
    <location>
        <begin position="295"/>
        <end position="314"/>
    </location>
</feature>
<feature type="transmembrane region" description="Helical" evidence="6">
    <location>
        <begin position="363"/>
        <end position="383"/>
    </location>
</feature>
<gene>
    <name evidence="7" type="ORF">H8R10_02190</name>
</gene>
<dbReference type="EMBL" id="JACRUO010000001">
    <property type="protein sequence ID" value="MBD3689043.1"/>
    <property type="molecule type" value="Genomic_DNA"/>
</dbReference>
<feature type="transmembrane region" description="Helical" evidence="6">
    <location>
        <begin position="196"/>
        <end position="220"/>
    </location>
</feature>
<feature type="transmembrane region" description="Helical" evidence="6">
    <location>
        <begin position="103"/>
        <end position="121"/>
    </location>
</feature>
<evidence type="ECO:0000256" key="4">
    <source>
        <dbReference type="ARBA" id="ARBA00022989"/>
    </source>
</evidence>
<feature type="transmembrane region" description="Helical" evidence="6">
    <location>
        <begin position="335"/>
        <end position="357"/>
    </location>
</feature>
<evidence type="ECO:0000256" key="3">
    <source>
        <dbReference type="ARBA" id="ARBA00022692"/>
    </source>
</evidence>
<keyword evidence="5 6" id="KW-0472">Membrane</keyword>
<dbReference type="InterPro" id="IPR050367">
    <property type="entry name" value="APC_superfamily"/>
</dbReference>
<keyword evidence="8" id="KW-1185">Reference proteome</keyword>
<feature type="transmembrane region" description="Helical" evidence="6">
    <location>
        <begin position="46"/>
        <end position="67"/>
    </location>
</feature>
<dbReference type="PIRSF" id="PIRSF006060">
    <property type="entry name" value="AA_transporter"/>
    <property type="match status" value="1"/>
</dbReference>
<feature type="transmembrane region" description="Helical" evidence="6">
    <location>
        <begin position="395"/>
        <end position="413"/>
    </location>
</feature>
<dbReference type="Gene3D" id="1.20.1740.10">
    <property type="entry name" value="Amino acid/polyamine transporter I"/>
    <property type="match status" value="1"/>
</dbReference>
<dbReference type="Pfam" id="PF13520">
    <property type="entry name" value="AA_permease_2"/>
    <property type="match status" value="1"/>
</dbReference>
<accession>A0A8I0GCI3</accession>
<keyword evidence="2" id="KW-1003">Cell membrane</keyword>
<evidence type="ECO:0000313" key="7">
    <source>
        <dbReference type="EMBL" id="MBD3689043.1"/>
    </source>
</evidence>
<evidence type="ECO:0000256" key="2">
    <source>
        <dbReference type="ARBA" id="ARBA00022475"/>
    </source>
</evidence>
<dbReference type="PANTHER" id="PTHR42770:SF16">
    <property type="entry name" value="AMINO ACID PERMEASE"/>
    <property type="match status" value="1"/>
</dbReference>
<feature type="transmembrane region" description="Helical" evidence="6">
    <location>
        <begin position="232"/>
        <end position="251"/>
    </location>
</feature>
<keyword evidence="3 6" id="KW-0812">Transmembrane</keyword>
<feature type="transmembrane region" description="Helical" evidence="6">
    <location>
        <begin position="419"/>
        <end position="439"/>
    </location>
</feature>
<evidence type="ECO:0000256" key="1">
    <source>
        <dbReference type="ARBA" id="ARBA00004651"/>
    </source>
</evidence>
<evidence type="ECO:0000256" key="6">
    <source>
        <dbReference type="SAM" id="Phobius"/>
    </source>
</evidence>
<evidence type="ECO:0000256" key="5">
    <source>
        <dbReference type="ARBA" id="ARBA00023136"/>
    </source>
</evidence>
<dbReference type="GO" id="GO:0022857">
    <property type="term" value="F:transmembrane transporter activity"/>
    <property type="evidence" value="ECO:0007669"/>
    <property type="project" value="InterPro"/>
</dbReference>
<reference evidence="7 8" key="1">
    <citation type="submission" date="2020-08" db="EMBL/GenBank/DDBJ databases">
        <title>Winkia gen. nov., sp. nov., isolated from faeces of the Anser albifrons in China.</title>
        <authorList>
            <person name="Liu Q."/>
        </authorList>
    </citation>
    <scope>NUCLEOTIDE SEQUENCE [LARGE SCALE GENOMIC DNA]</scope>
    <source>
        <strain evidence="7 8">C62</strain>
    </source>
</reference>
<evidence type="ECO:0000313" key="8">
    <source>
        <dbReference type="Proteomes" id="UP000627538"/>
    </source>
</evidence>
<dbReference type="Proteomes" id="UP000627538">
    <property type="component" value="Unassembled WGS sequence"/>
</dbReference>